<dbReference type="GO" id="GO:0005737">
    <property type="term" value="C:cytoplasm"/>
    <property type="evidence" value="ECO:0007669"/>
    <property type="project" value="TreeGrafter"/>
</dbReference>
<dbReference type="eggNOG" id="KOG1808">
    <property type="taxonomic scope" value="Eukaryota"/>
</dbReference>
<dbReference type="InterPro" id="IPR039891">
    <property type="entry name" value="VWA8"/>
</dbReference>
<dbReference type="InterPro" id="IPR002035">
    <property type="entry name" value="VWF_A"/>
</dbReference>
<protein>
    <recommendedName>
        <fullName evidence="1">VWFA domain-containing protein</fullName>
    </recommendedName>
</protein>
<dbReference type="EnsemblMetazoa" id="XM_020007350.1">
    <property type="protein sequence ID" value="XP_019862909.1"/>
    <property type="gene ID" value="LOC100635465"/>
</dbReference>
<dbReference type="OrthoDB" id="5186at2759"/>
<evidence type="ECO:0000259" key="1">
    <source>
        <dbReference type="PROSITE" id="PS50234"/>
    </source>
</evidence>
<evidence type="ECO:0000313" key="3">
    <source>
        <dbReference type="Proteomes" id="UP000007879"/>
    </source>
</evidence>
<dbReference type="SUPFAM" id="SSF53300">
    <property type="entry name" value="vWA-like"/>
    <property type="match status" value="1"/>
</dbReference>
<dbReference type="PANTHER" id="PTHR21610:SF9">
    <property type="entry name" value="VON WILLEBRAND FACTOR A DOMAIN-CONTAINING PROTEIN 8"/>
    <property type="match status" value="1"/>
</dbReference>
<dbReference type="AlphaFoldDB" id="A0A1X7SSC4"/>
<organism evidence="2">
    <name type="scientific">Amphimedon queenslandica</name>
    <name type="common">Sponge</name>
    <dbReference type="NCBI Taxonomy" id="400682"/>
    <lineage>
        <taxon>Eukaryota</taxon>
        <taxon>Metazoa</taxon>
        <taxon>Porifera</taxon>
        <taxon>Demospongiae</taxon>
        <taxon>Heteroscleromorpha</taxon>
        <taxon>Haplosclerida</taxon>
        <taxon>Niphatidae</taxon>
        <taxon>Amphimedon</taxon>
    </lineage>
</organism>
<dbReference type="InterPro" id="IPR036465">
    <property type="entry name" value="vWFA_dom_sf"/>
</dbReference>
<name>A0A1X7SSC4_AMPQE</name>
<dbReference type="EnsemblMetazoa" id="Aqu2.1.05049_001">
    <property type="protein sequence ID" value="Aqu2.1.05049_001"/>
    <property type="gene ID" value="Aqu2.1.05049"/>
</dbReference>
<evidence type="ECO:0000313" key="2">
    <source>
        <dbReference type="EnsemblMetazoa" id="Aqu2.1.05049_001"/>
    </source>
</evidence>
<feature type="domain" description="VWFA" evidence="1">
    <location>
        <begin position="37"/>
        <end position="221"/>
    </location>
</feature>
<reference evidence="3" key="1">
    <citation type="journal article" date="2010" name="Nature">
        <title>The Amphimedon queenslandica genome and the evolution of animal complexity.</title>
        <authorList>
            <person name="Srivastava M."/>
            <person name="Simakov O."/>
            <person name="Chapman J."/>
            <person name="Fahey B."/>
            <person name="Gauthier M.E."/>
            <person name="Mitros T."/>
            <person name="Richards G.S."/>
            <person name="Conaco C."/>
            <person name="Dacre M."/>
            <person name="Hellsten U."/>
            <person name="Larroux C."/>
            <person name="Putnam N.H."/>
            <person name="Stanke M."/>
            <person name="Adamska M."/>
            <person name="Darling A."/>
            <person name="Degnan S.M."/>
            <person name="Oakley T.H."/>
            <person name="Plachetzki D.C."/>
            <person name="Zhai Y."/>
            <person name="Adamski M."/>
            <person name="Calcino A."/>
            <person name="Cummins S.F."/>
            <person name="Goodstein D.M."/>
            <person name="Harris C."/>
            <person name="Jackson D.J."/>
            <person name="Leys S.P."/>
            <person name="Shu S."/>
            <person name="Woodcroft B.J."/>
            <person name="Vervoort M."/>
            <person name="Kosik K.S."/>
            <person name="Manning G."/>
            <person name="Degnan B.M."/>
            <person name="Rokhsar D.S."/>
        </authorList>
    </citation>
    <scope>NUCLEOTIDE SEQUENCE [LARGE SCALE GENOMIC DNA]</scope>
</reference>
<dbReference type="STRING" id="400682.A0A1X7SSC4"/>
<dbReference type="InParanoid" id="A0A1X7SSC4"/>
<accession>A0A1X7SSC4</accession>
<dbReference type="PROSITE" id="PS50234">
    <property type="entry name" value="VWFA"/>
    <property type="match status" value="1"/>
</dbReference>
<dbReference type="Gene3D" id="3.40.50.410">
    <property type="entry name" value="von Willebrand factor, type A domain"/>
    <property type="match status" value="1"/>
</dbReference>
<proteinExistence type="predicted"/>
<dbReference type="SMART" id="SM00327">
    <property type="entry name" value="VWA"/>
    <property type="match status" value="1"/>
</dbReference>
<reference evidence="2" key="2">
    <citation type="submission" date="2017-05" db="UniProtKB">
        <authorList>
            <consortium name="EnsemblMetazoa"/>
        </authorList>
    </citation>
    <scope>IDENTIFICATION</scope>
</reference>
<dbReference type="PANTHER" id="PTHR21610">
    <property type="entry name" value="VON WILLEBRAND FACTOR A DOMAIN-CONTAINING PROTEIN 8"/>
    <property type="match status" value="1"/>
</dbReference>
<keyword evidence="3" id="KW-1185">Reference proteome</keyword>
<sequence length="227" mass="25256">MPLRILLVDGLTGEKAVYRKRGEKEPEFGHSSNVRKSIRLVVDVSGSMYRFNGYDGRLDRTLEAVLMVIEAFESYSMKFKLDIVGHSGDSAEIPFLSSESPPVNEKEKMDILKSMHAHSQFCWSGDNTLKATATAISTIRSDSVPSQESYVIILSDANFSRYRISPVEYGRLILSDPHVNVFAVFIGSLDDEATRLQDSLPAGRSFVCMNNSDLPIIIRQVLSSSVI</sequence>
<gene>
    <name evidence="2" type="primary">100635465</name>
</gene>
<dbReference type="Proteomes" id="UP000007879">
    <property type="component" value="Unassembled WGS sequence"/>
</dbReference>